<feature type="compositionally biased region" description="Basic and acidic residues" evidence="2">
    <location>
        <begin position="338"/>
        <end position="347"/>
    </location>
</feature>
<evidence type="ECO:0000313" key="5">
    <source>
        <dbReference type="Proteomes" id="UP000516173"/>
    </source>
</evidence>
<evidence type="ECO:0000256" key="2">
    <source>
        <dbReference type="SAM" id="MobiDB-lite"/>
    </source>
</evidence>
<dbReference type="PANTHER" id="PTHR48081">
    <property type="entry name" value="AB HYDROLASE SUPERFAMILY PROTEIN C4A8.06C"/>
    <property type="match status" value="1"/>
</dbReference>
<evidence type="ECO:0000256" key="1">
    <source>
        <dbReference type="ARBA" id="ARBA00022801"/>
    </source>
</evidence>
<dbReference type="PANTHER" id="PTHR48081:SF8">
    <property type="entry name" value="ALPHA_BETA HYDROLASE FOLD-3 DOMAIN-CONTAINING PROTEIN-RELATED"/>
    <property type="match status" value="1"/>
</dbReference>
<evidence type="ECO:0000259" key="3">
    <source>
        <dbReference type="Pfam" id="PF07859"/>
    </source>
</evidence>
<feature type="domain" description="Alpha/beta hydrolase fold-3" evidence="3">
    <location>
        <begin position="93"/>
        <end position="299"/>
    </location>
</feature>
<accession>A0A7G1KVG3</accession>
<dbReference type="KEGG" id="nwl:NWFMUON74_70470"/>
<dbReference type="Gene3D" id="3.40.50.1820">
    <property type="entry name" value="alpha/beta hydrolase"/>
    <property type="match status" value="1"/>
</dbReference>
<proteinExistence type="predicted"/>
<dbReference type="InterPro" id="IPR029058">
    <property type="entry name" value="AB_hydrolase_fold"/>
</dbReference>
<evidence type="ECO:0000313" key="4">
    <source>
        <dbReference type="EMBL" id="BCK59275.1"/>
    </source>
</evidence>
<name>A0A7G1KVG3_9NOCA</name>
<dbReference type="RefSeq" id="WP_187685884.1">
    <property type="nucleotide sequence ID" value="NZ_AP023396.1"/>
</dbReference>
<dbReference type="GeneID" id="80351417"/>
<dbReference type="GO" id="GO:0016787">
    <property type="term" value="F:hydrolase activity"/>
    <property type="evidence" value="ECO:0007669"/>
    <property type="project" value="UniProtKB-KW"/>
</dbReference>
<dbReference type="EMBL" id="AP023396">
    <property type="protein sequence ID" value="BCK59275.1"/>
    <property type="molecule type" value="Genomic_DNA"/>
</dbReference>
<keyword evidence="1 4" id="KW-0378">Hydrolase</keyword>
<keyword evidence="5" id="KW-1185">Reference proteome</keyword>
<gene>
    <name evidence="4" type="ORF">NWFMUON74_70470</name>
</gene>
<dbReference type="InterPro" id="IPR013094">
    <property type="entry name" value="AB_hydrolase_3"/>
</dbReference>
<dbReference type="AlphaFoldDB" id="A0A7G1KVG3"/>
<reference evidence="4 5" key="1">
    <citation type="submission" date="2020-08" db="EMBL/GenBank/DDBJ databases">
        <title>Genome Sequencing of Nocardia wallacei strain FMUON74 and assembly.</title>
        <authorList>
            <person name="Toyokawa M."/>
            <person name="Uesaka K."/>
        </authorList>
    </citation>
    <scope>NUCLEOTIDE SEQUENCE [LARGE SCALE GENOMIC DNA]</scope>
    <source>
        <strain evidence="4 5">FMUON74</strain>
    </source>
</reference>
<dbReference type="InterPro" id="IPR050300">
    <property type="entry name" value="GDXG_lipolytic_enzyme"/>
</dbReference>
<sequence>MNDAIGAGRMPRRIGLVYRLQKEPDWLTMTAEELVTFRDAANRKAGSRLFRVVTGLPERGVTIRWEDVTLPDRVLPVRVYRPRRGGPGALPLVLHVHGGGFVGTAAQCDWANSHFAARLPAVVVSVEHRLLAPGIPLTAVVDDGWDVLRHLVRNAADHGIDPARVALAGESTGGLVSALVAVRAKAAALPVRAQVLVNPAADVTETMLDYPSFEKHGDCPTLTVDKMRLFHRLAVPPGADARAVSPLYADDLGALPPALVVVPTLDPIADQGRRYAERLLESGTPARLAEYPGAPHAFLALPGLVPQAKPARAEILAFLREHLTGARPAATVPGTASHHGDRSSTTP</sequence>
<dbReference type="Pfam" id="PF07859">
    <property type="entry name" value="Abhydrolase_3"/>
    <property type="match status" value="1"/>
</dbReference>
<protein>
    <submittedName>
        <fullName evidence="4">Alpha/beta hydrolase</fullName>
    </submittedName>
</protein>
<dbReference type="SUPFAM" id="SSF53474">
    <property type="entry name" value="alpha/beta-Hydrolases"/>
    <property type="match status" value="1"/>
</dbReference>
<organism evidence="4 5">
    <name type="scientific">Nocardia wallacei</name>
    <dbReference type="NCBI Taxonomy" id="480035"/>
    <lineage>
        <taxon>Bacteria</taxon>
        <taxon>Bacillati</taxon>
        <taxon>Actinomycetota</taxon>
        <taxon>Actinomycetes</taxon>
        <taxon>Mycobacteriales</taxon>
        <taxon>Nocardiaceae</taxon>
        <taxon>Nocardia</taxon>
    </lineage>
</organism>
<feature type="region of interest" description="Disordered" evidence="2">
    <location>
        <begin position="328"/>
        <end position="347"/>
    </location>
</feature>
<dbReference type="Proteomes" id="UP000516173">
    <property type="component" value="Chromosome"/>
</dbReference>